<evidence type="ECO:0000313" key="2">
    <source>
        <dbReference type="Proteomes" id="UP000017429"/>
    </source>
</evidence>
<keyword evidence="2" id="KW-1185">Reference proteome</keyword>
<name>V2PZ91_9BACT</name>
<dbReference type="EMBL" id="CP097562">
    <property type="protein sequence ID" value="USF24464.1"/>
    <property type="molecule type" value="Genomic_DNA"/>
</dbReference>
<reference evidence="1" key="3">
    <citation type="submission" date="2022-06" db="EMBL/GenBank/DDBJ databases">
        <title>Resources to Facilitate Use of the Altered Schaedler Flora (ASF) Mouse Model to Study Microbiome Function.</title>
        <authorList>
            <person name="Proctor A."/>
            <person name="Parvinroo S."/>
            <person name="Richie T."/>
            <person name="Jia X."/>
            <person name="Lee S.T.M."/>
            <person name="Karp P.D."/>
            <person name="Paley S."/>
            <person name="Kostic A.D."/>
            <person name="Pierre J.F."/>
            <person name="Wannemuehler M.J."/>
            <person name="Phillips G.J."/>
        </authorList>
    </citation>
    <scope>NUCLEOTIDE SEQUENCE</scope>
    <source>
        <strain evidence="1">ASF457</strain>
    </source>
</reference>
<dbReference type="Proteomes" id="UP000017429">
    <property type="component" value="Chromosome"/>
</dbReference>
<evidence type="ECO:0000313" key="1">
    <source>
        <dbReference type="EMBL" id="USF24464.1"/>
    </source>
</evidence>
<reference evidence="1" key="2">
    <citation type="submission" date="2022-05" db="EMBL/GenBank/DDBJ databases">
        <authorList>
            <person name="Proctor A.L."/>
            <person name="Phillips G.J."/>
            <person name="Wannemuehler M.J."/>
        </authorList>
    </citation>
    <scope>NUCLEOTIDE SEQUENCE</scope>
    <source>
        <strain evidence="1">ASF457</strain>
    </source>
</reference>
<protein>
    <submittedName>
        <fullName evidence="1">Uncharacterized protein</fullName>
    </submittedName>
</protein>
<organism evidence="1 2">
    <name type="scientific">Mucispirillum schaedleri ASF457</name>
    <dbReference type="NCBI Taxonomy" id="1379858"/>
    <lineage>
        <taxon>Bacteria</taxon>
        <taxon>Pseudomonadati</taxon>
        <taxon>Deferribacterota</taxon>
        <taxon>Deferribacteres</taxon>
        <taxon>Deferribacterales</taxon>
        <taxon>Mucispirillaceae</taxon>
        <taxon>Mucispirillum</taxon>
    </lineage>
</organism>
<gene>
    <name evidence="1" type="ORF">N508_001550</name>
</gene>
<dbReference type="RefSeq" id="WP_023275845.1">
    <property type="nucleotide sequence ID" value="NZ_CP097562.1"/>
</dbReference>
<dbReference type="eggNOG" id="ENOG5030VSB">
    <property type="taxonomic scope" value="Bacteria"/>
</dbReference>
<sequence>MDINISAYKNSMQHNIINAGDIVYASSVKAGRDGSYILNINGRNVEAFSKDLLYGSNLKLMILKINPLEVELLKQQSSSLFHIGDKLPVKILSANNGIFSVEIGGRIYQAEIPANSGSAKIMAEVIKTEPVLTLKEINISSKQTALAVMAKEIASYNQKETAAVLKEFGAIHLSSFMADDIKKTLKNSGQFFEYKLSKGLSLEGDMKLAAYTQQNSSAESAVTKQQIANVLMGSDFFSFFENDELDFDDGIIRVAKNNSNYYSVYIYMNFTKIGETIISITRHYENSYLITVRSKVNIMAELSRLRIKNCKVVWKEMQDKDKEFFQIKKENLKEMNGFERIG</sequence>
<dbReference type="KEGG" id="msch:N508_001550"/>
<proteinExistence type="predicted"/>
<accession>V2PZ91</accession>
<dbReference type="AlphaFoldDB" id="V2PZ91"/>
<reference evidence="1" key="1">
    <citation type="journal article" date="2014" name="Genome Announc.">
        <title>Draft genome sequences of the altered schaedler flora, a defined bacterial community from gnotobiotic mice.</title>
        <authorList>
            <person name="Wannemuehler M.J."/>
            <person name="Overstreet A.M."/>
            <person name="Ward D.V."/>
            <person name="Phillips G.J."/>
        </authorList>
    </citation>
    <scope>NUCLEOTIDE SEQUENCE</scope>
    <source>
        <strain evidence="1">ASF457</strain>
    </source>
</reference>